<reference evidence="3" key="1">
    <citation type="submission" date="2023-06" db="EMBL/GenBank/DDBJ databases">
        <title>Gordonia sp. nov. and Pseudochrobactrum sp. nov., two species isolated from the burying beetle Nicrophorus vespilloides.</title>
        <authorList>
            <person name="Poehlein A."/>
            <person name="Guzman J."/>
            <person name="Daniel R."/>
            <person name="Vilcinskas A."/>
        </authorList>
    </citation>
    <scope>NUCLEOTIDE SEQUENCE</scope>
    <source>
        <strain evidence="3">MP11Mi</strain>
    </source>
</reference>
<dbReference type="InterPro" id="IPR051207">
    <property type="entry name" value="ComplexI_NDUFA9_subunit"/>
</dbReference>
<dbReference type="Gene3D" id="3.40.50.720">
    <property type="entry name" value="NAD(P)-binding Rossmann-like Domain"/>
    <property type="match status" value="1"/>
</dbReference>
<sequence>MGDELDSVDEIAARTNALVLGATGYIGSRLVPELLSRGVNVTVGVRDIGKLESFPWNDTVVVAAVDVSEPKTLAAATASQDVVFYLVHSMDGDKFVERDHEAARNVAQSAHAHNVNRIVYLSGLIPDLDDRDLSDHLYSRMDVERVFTESPVGSVTLRAAIVLGAGSASFELLRQLSERVPFVPLPSWLNSHVQPVSIRDVLDILVDVGLATDPPPASIDVGGPDAMKYSELVRAYCATAGLNRVFLPLPFLPHRFVGAMASYFVDLTPSLVQSLIDSLGHDMVCRPQEHPCALGSVTTSQALAASLAPAIHERTTESVDPHALRAHDADWAGGDVEIAAGRSRVTGAATGGVGWRSRRTSVPLVVSAGVVAVGATVSRVLVSGILRRGQR</sequence>
<feature type="domain" description="NAD(P)-binding" evidence="2">
    <location>
        <begin position="21"/>
        <end position="124"/>
    </location>
</feature>
<protein>
    <recommendedName>
        <fullName evidence="2">NAD(P)-binding domain-containing protein</fullName>
    </recommendedName>
</protein>
<organism evidence="3">
    <name type="scientific">Gordonia sp. MP11Mi</name>
    <dbReference type="NCBI Taxonomy" id="3022769"/>
    <lineage>
        <taxon>Bacteria</taxon>
        <taxon>Bacillati</taxon>
        <taxon>Actinomycetota</taxon>
        <taxon>Actinomycetes</taxon>
        <taxon>Mycobacteriales</taxon>
        <taxon>Gordoniaceae</taxon>
        <taxon>Gordonia</taxon>
    </lineage>
</organism>
<accession>A0AA97CYG4</accession>
<evidence type="ECO:0000256" key="1">
    <source>
        <dbReference type="SAM" id="Phobius"/>
    </source>
</evidence>
<dbReference type="EMBL" id="CP128986">
    <property type="protein sequence ID" value="WOC13263.1"/>
    <property type="molecule type" value="Genomic_DNA"/>
</dbReference>
<dbReference type="AlphaFoldDB" id="A0AA97CYG4"/>
<evidence type="ECO:0000313" key="3">
    <source>
        <dbReference type="EMBL" id="WOC13263.1"/>
    </source>
</evidence>
<gene>
    <name evidence="3" type="ORF">MP11Mi_23640</name>
</gene>
<dbReference type="InterPro" id="IPR016040">
    <property type="entry name" value="NAD(P)-bd_dom"/>
</dbReference>
<keyword evidence="1" id="KW-0472">Membrane</keyword>
<keyword evidence="1" id="KW-0812">Transmembrane</keyword>
<dbReference type="RefSeq" id="WP_420039094.1">
    <property type="nucleotide sequence ID" value="NZ_CP128986.1"/>
</dbReference>
<evidence type="ECO:0000259" key="2">
    <source>
        <dbReference type="Pfam" id="PF13460"/>
    </source>
</evidence>
<dbReference type="PANTHER" id="PTHR12126">
    <property type="entry name" value="NADH-UBIQUINONE OXIDOREDUCTASE 39 KDA SUBUNIT-RELATED"/>
    <property type="match status" value="1"/>
</dbReference>
<dbReference type="GO" id="GO:0044877">
    <property type="term" value="F:protein-containing complex binding"/>
    <property type="evidence" value="ECO:0007669"/>
    <property type="project" value="TreeGrafter"/>
</dbReference>
<keyword evidence="1" id="KW-1133">Transmembrane helix</keyword>
<feature type="transmembrane region" description="Helical" evidence="1">
    <location>
        <begin position="364"/>
        <end position="386"/>
    </location>
</feature>
<dbReference type="InterPro" id="IPR036291">
    <property type="entry name" value="NAD(P)-bd_dom_sf"/>
</dbReference>
<dbReference type="SUPFAM" id="SSF51735">
    <property type="entry name" value="NAD(P)-binding Rossmann-fold domains"/>
    <property type="match status" value="1"/>
</dbReference>
<dbReference type="PANTHER" id="PTHR12126:SF11">
    <property type="entry name" value="NADH DEHYDROGENASE [UBIQUINONE] 1 ALPHA SUBCOMPLEX SUBUNIT 9, MITOCHONDRIAL"/>
    <property type="match status" value="1"/>
</dbReference>
<dbReference type="Pfam" id="PF13460">
    <property type="entry name" value="NAD_binding_10"/>
    <property type="match status" value="1"/>
</dbReference>
<name>A0AA97CYG4_9ACTN</name>
<proteinExistence type="predicted"/>